<feature type="region of interest" description="Disordered" evidence="1">
    <location>
        <begin position="1"/>
        <end position="23"/>
    </location>
</feature>
<reference evidence="2" key="1">
    <citation type="submission" date="2017-03" db="EMBL/GenBank/DDBJ databases">
        <title>The mitochondrial genome of the carnivorous plant Utricularia reniformis (Lentibulariaceae): structure, comparative analysis and evolutionary landmarks.</title>
        <authorList>
            <person name="Silva S.R."/>
            <person name="Alvarenga D.O."/>
            <person name="Michael T.P."/>
            <person name="Miranda V.F.O."/>
            <person name="Varani A.M."/>
        </authorList>
    </citation>
    <scope>NUCLEOTIDE SEQUENCE</scope>
</reference>
<geneLocation type="mitochondrion" evidence="2"/>
<evidence type="ECO:0000313" key="2">
    <source>
        <dbReference type="EMBL" id="ART31251.1"/>
    </source>
</evidence>
<dbReference type="EMBL" id="KY774314">
    <property type="protein sequence ID" value="ART31251.1"/>
    <property type="molecule type" value="Genomic_DNA"/>
</dbReference>
<gene>
    <name evidence="2" type="ORF">AEK19_MT1029</name>
</gene>
<keyword evidence="2" id="KW-0496">Mitochondrion</keyword>
<sequence>MLSVVGYASNSAEVRHGSSKPPWNAPQVAPCDPIPILGAKLYSHDGELGRHFCMCILGCASCGSIRYIMPCGCLGRSGNATRKKGKEEVKRQISNVNL</sequence>
<evidence type="ECO:0000256" key="1">
    <source>
        <dbReference type="SAM" id="MobiDB-lite"/>
    </source>
</evidence>
<accession>A0A1Y0B1I7</accession>
<name>A0A1Y0B1I7_9LAMI</name>
<dbReference type="AlphaFoldDB" id="A0A1Y0B1I7"/>
<protein>
    <submittedName>
        <fullName evidence="2">Uncharacterized protein</fullName>
    </submittedName>
</protein>
<organism evidence="2">
    <name type="scientific">Utricularia reniformis</name>
    <dbReference type="NCBI Taxonomy" id="192314"/>
    <lineage>
        <taxon>Eukaryota</taxon>
        <taxon>Viridiplantae</taxon>
        <taxon>Streptophyta</taxon>
        <taxon>Embryophyta</taxon>
        <taxon>Tracheophyta</taxon>
        <taxon>Spermatophyta</taxon>
        <taxon>Magnoliopsida</taxon>
        <taxon>eudicotyledons</taxon>
        <taxon>Gunneridae</taxon>
        <taxon>Pentapetalae</taxon>
        <taxon>asterids</taxon>
        <taxon>lamiids</taxon>
        <taxon>Lamiales</taxon>
        <taxon>Lentibulariaceae</taxon>
        <taxon>Utricularia</taxon>
    </lineage>
</organism>
<proteinExistence type="predicted"/>